<dbReference type="InterPro" id="IPR013210">
    <property type="entry name" value="LRR_N_plant-typ"/>
</dbReference>
<dbReference type="Pfam" id="PF08263">
    <property type="entry name" value="LRRNT_2"/>
    <property type="match status" value="1"/>
</dbReference>
<keyword evidence="7" id="KW-0677">Repeat</keyword>
<comment type="similarity">
    <text evidence="2">Belongs to the RLP family.</text>
</comment>
<proteinExistence type="inferred from homology"/>
<accession>N1R171</accession>
<dbReference type="AlphaFoldDB" id="N1R171"/>
<organism evidence="12">
    <name type="scientific">Aegilops tauschii</name>
    <name type="common">Tausch's goatgrass</name>
    <name type="synonym">Aegilops squarrosa</name>
    <dbReference type="NCBI Taxonomy" id="37682"/>
    <lineage>
        <taxon>Eukaryota</taxon>
        <taxon>Viridiplantae</taxon>
        <taxon>Streptophyta</taxon>
        <taxon>Embryophyta</taxon>
        <taxon>Tracheophyta</taxon>
        <taxon>Spermatophyta</taxon>
        <taxon>Magnoliopsida</taxon>
        <taxon>Liliopsida</taxon>
        <taxon>Poales</taxon>
        <taxon>Poaceae</taxon>
        <taxon>BOP clade</taxon>
        <taxon>Pooideae</taxon>
        <taxon>Triticodae</taxon>
        <taxon>Triticeae</taxon>
        <taxon>Triticinae</taxon>
        <taxon>Aegilops</taxon>
    </lineage>
</organism>
<keyword evidence="6" id="KW-0732">Signal</keyword>
<comment type="subcellular location">
    <subcellularLocation>
        <location evidence="1">Cell membrane</location>
        <topology evidence="1">Single-pass type I membrane protein</topology>
    </subcellularLocation>
</comment>
<evidence type="ECO:0000313" key="12">
    <source>
        <dbReference type="EnsemblPlants" id="EMT18343"/>
    </source>
</evidence>
<sequence length="402" mass="44944">MLNVGPNNFYLGVTDTDDRKNVACCSRDHRLGIANEGDREHNKACNISQHLLASSSITESLKQQFFDKPLKHESKQGQPPRPVDRKQLYVSVEFTRAKTFYFRHYDFVKRHLCKGDTGRQLPGSAMHGYTRLVVWLLLLSSSSPCFGHVTSDSDVQCLKDLKQSVIDPNGVLEASWSFSNNGIDGYICRFTGVECWHPDQNRVLGLRLGNLGLEGLFPPGLHLCSFMTALDMSGNNFSGPLPEHIFEQMGYMTYLDLSNNSFSGVIPAGIGNMTYLSTLALQHNQFAGGIPAQLGNTSQLISFNVADNSLSGPVLDSLQRFPATNFTANPGLCGPPLDKRCKKRFRVRIHVRLVRTREMFVRIQKLLHRINDASIIGALAGFIFGFMVAFYFPHKFLFCGRL</sequence>
<dbReference type="InterPro" id="IPR051502">
    <property type="entry name" value="RLP_Defense_Trigger"/>
</dbReference>
<evidence type="ECO:0000256" key="6">
    <source>
        <dbReference type="ARBA" id="ARBA00022729"/>
    </source>
</evidence>
<dbReference type="PANTHER" id="PTHR48062:SF52">
    <property type="entry name" value="RECEPTOR-LIKE PROTEIN 8-RELATED"/>
    <property type="match status" value="1"/>
</dbReference>
<evidence type="ECO:0000256" key="8">
    <source>
        <dbReference type="ARBA" id="ARBA00022989"/>
    </source>
</evidence>
<keyword evidence="10" id="KW-0325">Glycoprotein</keyword>
<evidence type="ECO:0000256" key="7">
    <source>
        <dbReference type="ARBA" id="ARBA00022737"/>
    </source>
</evidence>
<evidence type="ECO:0000256" key="2">
    <source>
        <dbReference type="ARBA" id="ARBA00009592"/>
    </source>
</evidence>
<evidence type="ECO:0000256" key="9">
    <source>
        <dbReference type="ARBA" id="ARBA00023136"/>
    </source>
</evidence>
<evidence type="ECO:0000259" key="11">
    <source>
        <dbReference type="Pfam" id="PF08263"/>
    </source>
</evidence>
<keyword evidence="4" id="KW-0433">Leucine-rich repeat</keyword>
<dbReference type="SUPFAM" id="SSF52058">
    <property type="entry name" value="L domain-like"/>
    <property type="match status" value="1"/>
</dbReference>
<keyword evidence="5" id="KW-0812">Transmembrane</keyword>
<keyword evidence="8" id="KW-1133">Transmembrane helix</keyword>
<keyword evidence="9" id="KW-0472">Membrane</keyword>
<evidence type="ECO:0000256" key="1">
    <source>
        <dbReference type="ARBA" id="ARBA00004251"/>
    </source>
</evidence>
<dbReference type="EnsemblPlants" id="EMT18343">
    <property type="protein sequence ID" value="EMT18343"/>
    <property type="gene ID" value="F775_15782"/>
</dbReference>
<protein>
    <submittedName>
        <fullName evidence="12">Putative inactive receptor kinase</fullName>
    </submittedName>
</protein>
<dbReference type="PANTHER" id="PTHR48062">
    <property type="entry name" value="RECEPTOR-LIKE PROTEIN 14"/>
    <property type="match status" value="1"/>
</dbReference>
<dbReference type="GO" id="GO:0005886">
    <property type="term" value="C:plasma membrane"/>
    <property type="evidence" value="ECO:0007669"/>
    <property type="project" value="UniProtKB-SubCell"/>
</dbReference>
<evidence type="ECO:0000256" key="10">
    <source>
        <dbReference type="ARBA" id="ARBA00023180"/>
    </source>
</evidence>
<evidence type="ECO:0000256" key="4">
    <source>
        <dbReference type="ARBA" id="ARBA00022614"/>
    </source>
</evidence>
<evidence type="ECO:0000256" key="3">
    <source>
        <dbReference type="ARBA" id="ARBA00022475"/>
    </source>
</evidence>
<name>N1R171_AEGTA</name>
<dbReference type="InterPro" id="IPR001611">
    <property type="entry name" value="Leu-rich_rpt"/>
</dbReference>
<keyword evidence="3" id="KW-1003">Cell membrane</keyword>
<dbReference type="Gene3D" id="3.80.10.10">
    <property type="entry name" value="Ribonuclease Inhibitor"/>
    <property type="match status" value="1"/>
</dbReference>
<dbReference type="InterPro" id="IPR032675">
    <property type="entry name" value="LRR_dom_sf"/>
</dbReference>
<evidence type="ECO:0000256" key="5">
    <source>
        <dbReference type="ARBA" id="ARBA00022692"/>
    </source>
</evidence>
<feature type="domain" description="Leucine-rich repeat-containing N-terminal plant-type" evidence="11">
    <location>
        <begin position="152"/>
        <end position="196"/>
    </location>
</feature>
<dbReference type="FunFam" id="3.80.10.10:FF:000400">
    <property type="entry name" value="Nuclear pore complex protein NUP107"/>
    <property type="match status" value="1"/>
</dbReference>
<reference evidence="12" key="1">
    <citation type="submission" date="2015-06" db="UniProtKB">
        <authorList>
            <consortium name="EnsemblPlants"/>
        </authorList>
    </citation>
    <scope>IDENTIFICATION</scope>
</reference>
<dbReference type="Pfam" id="PF00560">
    <property type="entry name" value="LRR_1"/>
    <property type="match status" value="2"/>
</dbReference>